<evidence type="ECO:0000313" key="2">
    <source>
        <dbReference type="EMBL" id="KAK4538020.1"/>
    </source>
</evidence>
<dbReference type="EMBL" id="JANCYW010000015">
    <property type="protein sequence ID" value="KAK4538020.1"/>
    <property type="molecule type" value="Genomic_DNA"/>
</dbReference>
<dbReference type="Proteomes" id="UP001301350">
    <property type="component" value="Unassembled WGS sequence"/>
</dbReference>
<accession>A0AAV9J125</accession>
<proteinExistence type="predicted"/>
<organism evidence="2 3">
    <name type="scientific">Cyanidium caldarium</name>
    <name type="common">Red alga</name>
    <dbReference type="NCBI Taxonomy" id="2771"/>
    <lineage>
        <taxon>Eukaryota</taxon>
        <taxon>Rhodophyta</taxon>
        <taxon>Bangiophyceae</taxon>
        <taxon>Cyanidiales</taxon>
        <taxon>Cyanidiaceae</taxon>
        <taxon>Cyanidium</taxon>
    </lineage>
</organism>
<name>A0AAV9J125_CYACA</name>
<keyword evidence="3" id="KW-1185">Reference proteome</keyword>
<feature type="region of interest" description="Disordered" evidence="1">
    <location>
        <begin position="177"/>
        <end position="206"/>
    </location>
</feature>
<evidence type="ECO:0000313" key="3">
    <source>
        <dbReference type="Proteomes" id="UP001301350"/>
    </source>
</evidence>
<protein>
    <submittedName>
        <fullName evidence="2">Uncharacterized protein</fullName>
    </submittedName>
</protein>
<reference evidence="2 3" key="1">
    <citation type="submission" date="2022-07" db="EMBL/GenBank/DDBJ databases">
        <title>Genome-wide signatures of adaptation to extreme environments.</title>
        <authorList>
            <person name="Cho C.H."/>
            <person name="Yoon H.S."/>
        </authorList>
    </citation>
    <scope>NUCLEOTIDE SEQUENCE [LARGE SCALE GENOMIC DNA]</scope>
    <source>
        <strain evidence="2 3">DBV 063 E5</strain>
    </source>
</reference>
<evidence type="ECO:0000256" key="1">
    <source>
        <dbReference type="SAM" id="MobiDB-lite"/>
    </source>
</evidence>
<comment type="caution">
    <text evidence="2">The sequence shown here is derived from an EMBL/GenBank/DDBJ whole genome shotgun (WGS) entry which is preliminary data.</text>
</comment>
<sequence>MPSLSQLYLYGSSSLRRPIATRGGVAVVAKRTGLALQRELPGAAKPAHYRTQERLDEEAHDLVRSSGRVPSKAEMLAAGRNDLLIAAHEHGRLRALWKRLGVQSGAGAIADVQPEALQREPKPMGYWTQERFDGELRAFVDAHSGTLSDSALLLAGRGDLLSLSKRLGGLRVAQQRLRSTPPEVQRARAPNSARGVFGPESESATS</sequence>
<dbReference type="AlphaFoldDB" id="A0AAV9J125"/>
<gene>
    <name evidence="2" type="ORF">CDCA_CDCA15G4045</name>
</gene>